<evidence type="ECO:0000313" key="2">
    <source>
        <dbReference type="Proteomes" id="UP000198357"/>
    </source>
</evidence>
<gene>
    <name evidence="1" type="ORF">XcvCFBP7111P_25275</name>
</gene>
<protein>
    <submittedName>
        <fullName evidence="1">Uncharacterized protein</fullName>
    </submittedName>
</protein>
<reference evidence="1 2" key="1">
    <citation type="submission" date="2017-06" db="EMBL/GenBank/DDBJ databases">
        <title>First complete genome sequences of Xanthomonas citri pv. vignicola strains CFBP 7111, CFBP 7112 and CFBP 7113 using long-read technology.</title>
        <authorList>
            <person name="Ruh M."/>
            <person name="Briand M."/>
            <person name="Bonneau S."/>
            <person name="Jacques M.A."/>
            <person name="Chen N.W.G."/>
        </authorList>
    </citation>
    <scope>NUCLEOTIDE SEQUENCE [LARGE SCALE GENOMIC DNA]</scope>
    <source>
        <strain evidence="1 2">CFBP7111</strain>
        <plasmid evidence="2">pla</plasmid>
    </source>
</reference>
<sequence length="70" mass="7341">MLARAPNGLRDPATAHRIDVVCQSAAALGLDLAVDQALAIAAGSGDQLARLMETVEERTPDDDYSHVISP</sequence>
<geneLocation type="plasmid" evidence="2">
    <name>pla</name>
</geneLocation>
<evidence type="ECO:0000313" key="1">
    <source>
        <dbReference type="EMBL" id="ASK94772.1"/>
    </source>
</evidence>
<accession>A0AB33CLZ0</accession>
<organism evidence="1 2">
    <name type="scientific">Xanthomonas citri pv. vignicola</name>
    <dbReference type="NCBI Taxonomy" id="473426"/>
    <lineage>
        <taxon>Bacteria</taxon>
        <taxon>Pseudomonadati</taxon>
        <taxon>Pseudomonadota</taxon>
        <taxon>Gammaproteobacteria</taxon>
        <taxon>Lysobacterales</taxon>
        <taxon>Lysobacteraceae</taxon>
        <taxon>Xanthomonas</taxon>
    </lineage>
</organism>
<dbReference type="EMBL" id="CP022264">
    <property type="protein sequence ID" value="ASK94772.1"/>
    <property type="molecule type" value="Genomic_DNA"/>
</dbReference>
<name>A0AB33CLZ0_XANCI</name>
<keyword evidence="1" id="KW-0614">Plasmid</keyword>
<dbReference type="AlphaFoldDB" id="A0AB33CLZ0"/>
<proteinExistence type="predicted"/>
<dbReference type="Proteomes" id="UP000198357">
    <property type="component" value="Plasmid plA"/>
</dbReference>